<dbReference type="STRING" id="1230905.A0A1G4J3Z5"/>
<evidence type="ECO:0000313" key="5">
    <source>
        <dbReference type="EMBL" id="SCU84481.1"/>
    </source>
</evidence>
<keyword evidence="6" id="KW-1185">Reference proteome</keyword>
<dbReference type="InterPro" id="IPR052575">
    <property type="entry name" value="SSU_processome_comp_20"/>
</dbReference>
<evidence type="ECO:0000259" key="4">
    <source>
        <dbReference type="Pfam" id="PF23099"/>
    </source>
</evidence>
<dbReference type="PANTHER" id="PTHR17695:SF11">
    <property type="entry name" value="SMALL SUBUNIT PROCESSOME COMPONENT 20 HOMOLOG"/>
    <property type="match status" value="1"/>
</dbReference>
<dbReference type="OrthoDB" id="360653at2759"/>
<dbReference type="GO" id="GO:0032040">
    <property type="term" value="C:small-subunit processome"/>
    <property type="evidence" value="ECO:0007669"/>
    <property type="project" value="TreeGrafter"/>
</dbReference>
<dbReference type="InterPro" id="IPR016024">
    <property type="entry name" value="ARM-type_fold"/>
</dbReference>
<dbReference type="PANTHER" id="PTHR17695">
    <property type="entry name" value="SMALL SUBUNIT PROCESSOME COMPONENT 20 HOMOLOG"/>
    <property type="match status" value="1"/>
</dbReference>
<evidence type="ECO:0000259" key="2">
    <source>
        <dbReference type="Pfam" id="PF07539"/>
    </source>
</evidence>
<dbReference type="InterPro" id="IPR011989">
    <property type="entry name" value="ARM-like"/>
</dbReference>
<protein>
    <submittedName>
        <fullName evidence="5">LAMI_0C07646g1_1</fullName>
    </submittedName>
</protein>
<dbReference type="Gene3D" id="1.25.10.10">
    <property type="entry name" value="Leucine-rich Repeat Variant"/>
    <property type="match status" value="1"/>
</dbReference>
<organism evidence="5 6">
    <name type="scientific">Lachancea mirantina</name>
    <dbReference type="NCBI Taxonomy" id="1230905"/>
    <lineage>
        <taxon>Eukaryota</taxon>
        <taxon>Fungi</taxon>
        <taxon>Dikarya</taxon>
        <taxon>Ascomycota</taxon>
        <taxon>Saccharomycotina</taxon>
        <taxon>Saccharomycetes</taxon>
        <taxon>Saccharomycetales</taxon>
        <taxon>Saccharomycetaceae</taxon>
        <taxon>Lachancea</taxon>
    </lineage>
</organism>
<evidence type="ECO:0000256" key="1">
    <source>
        <dbReference type="SAM" id="MobiDB-lite"/>
    </source>
</evidence>
<feature type="domain" description="U3 small nucleolar RNA-associated protein 20" evidence="3">
    <location>
        <begin position="1605"/>
        <end position="1823"/>
    </location>
</feature>
<dbReference type="InterPro" id="IPR057525">
    <property type="entry name" value="UTP20_C"/>
</dbReference>
<accession>A0A1G4J3Z5</accession>
<dbReference type="GO" id="GO:0030686">
    <property type="term" value="C:90S preribosome"/>
    <property type="evidence" value="ECO:0007669"/>
    <property type="project" value="TreeGrafter"/>
</dbReference>
<feature type="compositionally biased region" description="Basic residues" evidence="1">
    <location>
        <begin position="2465"/>
        <end position="2479"/>
    </location>
</feature>
<feature type="domain" description="U3 small nucleolar RNA-associated protein 20 N-terminal" evidence="2">
    <location>
        <begin position="821"/>
        <end position="1412"/>
    </location>
</feature>
<dbReference type="InterPro" id="IPR046523">
    <property type="entry name" value="UTP20_dom"/>
</dbReference>
<dbReference type="Pfam" id="PF20416">
    <property type="entry name" value="UTP20"/>
    <property type="match status" value="1"/>
</dbReference>
<dbReference type="InterPro" id="IPR011430">
    <property type="entry name" value="UTP20_N"/>
</dbReference>
<dbReference type="SUPFAM" id="SSF48371">
    <property type="entry name" value="ARM repeat"/>
    <property type="match status" value="2"/>
</dbReference>
<feature type="region of interest" description="Disordered" evidence="1">
    <location>
        <begin position="2465"/>
        <end position="2495"/>
    </location>
</feature>
<dbReference type="EMBL" id="LT598466">
    <property type="protein sequence ID" value="SCU84481.1"/>
    <property type="molecule type" value="Genomic_DNA"/>
</dbReference>
<reference evidence="6" key="1">
    <citation type="submission" date="2016-03" db="EMBL/GenBank/DDBJ databases">
        <authorList>
            <person name="Devillers H."/>
        </authorList>
    </citation>
    <scope>NUCLEOTIDE SEQUENCE [LARGE SCALE GENOMIC DNA]</scope>
</reference>
<dbReference type="Proteomes" id="UP000191024">
    <property type="component" value="Chromosome C"/>
</dbReference>
<dbReference type="Pfam" id="PF23099">
    <property type="entry name" value="UTP20_C"/>
    <property type="match status" value="1"/>
</dbReference>
<sequence length="2495" mass="284457">MKKNNKSSQSSKRYRYSSFRDKIENLRIEPARDLSKKAHQHVDTSHLLSSFEHWEDINMSANFTAVADDMRSLIQTLPQILHHKVKIFDLLQKNISKHDHNSLQPLLDLLAQFCHDLGPDFIEYYDRTIILLIELVDDATDTEASDIFEWGFDCLAYIFKYLSRVLAKDPLPTFTQLFPLLSHPKDYLQRFSAEALSYLLRKCQLNVLLALVKSLFERAEGPNGEAIYDGIVTLFTESILNTKGTLHSRGGIILKALFQEAMECSADLRSISLFSDILMNVLRHASIEDAKPVYELLLAEIEEGLDRNELSSCPKVVKILVTLSFAESGKKVPDWSRIVNNVEKLMAPAFRESLSHQSTSLLFATLFRNLPIPKLTQFYRKAFQFFLAYKPVFFLTFYQLTSKLDQSRLISFSGEKYLQGFIDEHWRKFSEPIALYVSETSSNECPKNLKIPNEFSSSLLNDIDSFGGDLSADKLPGIFWRLKILKLSTTTTDAVLKPLFEKLIAKPHVSDFEKDVLGTLAQTIKCADVTIGTELALRMIKNFGKFPTNLECIIGLRRLVNLFKTESLSTELTHNHAFLLQITDNLVFADQKLRYESLKLLLAAMELAGLEVRREVYELKLVEESPHTLETARDLSMRIRKVGTAFSTANTDELTCHIIFKLLFGLLTVRFSPLWEGIYASFPELYGKNSKLMWSLFLRFLNFSDYTIKYDYSIATEADDCFPQEWSVGVKRLNDVLVSSKEIDSQFQQPVLTILRNSREKTCMCPFPELIRNQALKGLLLIPSLAEQHSRDIIPYLFNRIELEEVFLDDSSSGVAGDARQWSDQDRSMLLKLVAKFKNIRSIFKSSEVHGRMLDLLKSRNENVQRLAFNVLMAYKEPIAMIYKDNLKNLLDPALFKDEIIKLISNAETSVLKPSDEDFIMPYILRILYGRAQVKVTSGMKKSSKSAVMTILPSLREKHVVDFVRLGSSKIEYNKFFEEDAENPMSIQGPIVDDVSLRKMTGFIKLCEAIIAHIRSRFLGACEEMIKPIVFAILSSNSISNGNDVEAHQLKAASNLRQAATKCLALLFEVVGDSLDWSKHISIIYRWVVEPRLKKFDDENLQQPSSIMRVMVSWSDSTKLHDFLYHDNFVPIKALLKVLRNKNAKSSTVEMVLSFCNRLLQSEDVSERYEESISHIAETCLLVLPKLLEGNLTGKALNTSIEILLKLTEANLVNDDVAKKGLIDSITLALSKSNVHEESQEKVKLLKILSFIIPNYECEWSEVEQCYKACATQYSVAKERNTRLALNDVFVSISKRFSSVSTVSRLLCDINSYSLRQMETYNFERILPAFKIIGEEYYTKFSDVQWLPILHCSLFFLQDLDELALRTNASFLLKRFIDYINVQTAKRETEDSIQLLKAHILPNLKQGLRRKNDDVKSEYVGLLGYIVKNSQRFTEFEDMKVLLFNNDEEANVFENVVHIQLHRRQRAIRRLAEQAPNLKSTSIAHYLIPMIEAYMLDDTEKFRNIKNEAIHAMHSLAGNVTWHQYKALFRRYLSLVRVNAPFLAELVSVIIELSRPLESCRNSTGGEDSSSGVAIREMPRSSDSVEKFIQDEIMPKVSGVMKLRDDETAVLRIPLAEALVHSILALDHQSRILLLPAILTGVCQVLRSRSEELREAARRVLTKITQLLGPDYFVFIVKELKSALQRGSQIHVLSYTVHHLLVELNERLESGDLDVATDLLVSVIMEDLFGSASEEKEAEGYASKAKMKEVKFNKSYDTGELLASKISLQAFGSVIHPIKVLLSEQLSLKTQRKLDELLRRYALGLNHNTRTSSIDALTMCYEIYMQSTRNQREGVAQRNEDMVKGTLSDSSKFFLVDLKARKDKVLNDPQHLLSTLQKFAFDLLRTTLVRNKDMLIDTYLEGFIPLLQEALSSDDEGLLLSTLRLLIVLAKGSLSEAFDGLFKNSARKTLTLIKESPSTSTEICQMSLKYLSIAIRHREIGLKETALGYILNKIKPDLNEPNKQGLAFGFLRSLISKHVMIAEIYDVAGVVSEVMVTNHSREIRDISRSVFYQFLMEYDQSRGRLEKQFKFMLSNLEYPSQEGRQSVMELLNLIVNKSSDDLLKRLSSSFFLSLASVSLNDSSPRCREMASSLISNIVEKLGFQNVITIEKYVIAWLKQNSPSFSNLGLRIAKILYATLGFGQNDQMDLLVIERINGIFAETDVGSGAEWDIVYTAHNILEVLATRSTIVYEARFEIMWRKVIMCLLFPHPWVRSAAARLINLALRTQKEFSRPFNVEEIQLIATRTLRQIGAPSLSETLAELALKNLTIILSEWRENTPNLFDAAETEGAAHVDAIDFVISRTASMLRKEPCSDETFVSKKTCIQFFALAAQLLSAAKLAGLAYKIMMGLYMFLEFDDLGGDEKVQSLRDLSQECLQILESKMNISDYTTAFTKVKQEVIKRRQERKARRATLAVANPEIAARRKLKKHARSREKRKHEKDASGFYRPKRSKNQ</sequence>
<proteinExistence type="predicted"/>
<name>A0A1G4J3Z5_9SACH</name>
<evidence type="ECO:0000259" key="3">
    <source>
        <dbReference type="Pfam" id="PF20416"/>
    </source>
</evidence>
<evidence type="ECO:0000313" key="6">
    <source>
        <dbReference type="Proteomes" id="UP000191024"/>
    </source>
</evidence>
<gene>
    <name evidence="5" type="ORF">LAMI_0C07646G</name>
</gene>
<feature type="domain" description="U3 small nucleolar RNA-associated protein 20 C-terminal" evidence="4">
    <location>
        <begin position="2231"/>
        <end position="2481"/>
    </location>
</feature>
<dbReference type="Pfam" id="PF07539">
    <property type="entry name" value="UTP20_N"/>
    <property type="match status" value="1"/>
</dbReference>